<evidence type="ECO:0000313" key="1">
    <source>
        <dbReference type="EMBL" id="MBB3948243.1"/>
    </source>
</evidence>
<accession>A0A7W6G3I9</accession>
<proteinExistence type="predicted"/>
<dbReference type="Proteomes" id="UP000565286">
    <property type="component" value="Unassembled WGS sequence"/>
</dbReference>
<organism evidence="1 2">
    <name type="scientific">Rhizobium skierniewicense</name>
    <dbReference type="NCBI Taxonomy" id="984260"/>
    <lineage>
        <taxon>Bacteria</taxon>
        <taxon>Pseudomonadati</taxon>
        <taxon>Pseudomonadota</taxon>
        <taxon>Alphaproteobacteria</taxon>
        <taxon>Hyphomicrobiales</taxon>
        <taxon>Rhizobiaceae</taxon>
        <taxon>Rhizobium/Agrobacterium group</taxon>
        <taxon>Rhizobium</taxon>
    </lineage>
</organism>
<dbReference type="AlphaFoldDB" id="A0A7W6G3I9"/>
<evidence type="ECO:0000313" key="2">
    <source>
        <dbReference type="Proteomes" id="UP000565286"/>
    </source>
</evidence>
<keyword evidence="2" id="KW-1185">Reference proteome</keyword>
<comment type="caution">
    <text evidence="1">The sequence shown here is derived from an EMBL/GenBank/DDBJ whole genome shotgun (WGS) entry which is preliminary data.</text>
</comment>
<name>A0A7W6G3I9_9HYPH</name>
<dbReference type="EMBL" id="JACIDV010000016">
    <property type="protein sequence ID" value="MBB3948243.1"/>
    <property type="molecule type" value="Genomic_DNA"/>
</dbReference>
<dbReference type="RefSeq" id="WP_183897651.1">
    <property type="nucleotide sequence ID" value="NZ_JACIDV010000016.1"/>
</dbReference>
<protein>
    <submittedName>
        <fullName evidence="1">Uncharacterized protein</fullName>
    </submittedName>
</protein>
<sequence>MTRPVSDQEIAKANSLYDAITQPSNVTGKLDGDAYPVLMWGAWNWTHALSTHNQTYNDQQFLAKAWSQLKENNRDTLASSNLAHFLGGTGTPVNLSLRKLFVEDQKFASAFNKSVANQIYKAEMTYKATKRGAGETLNDFLNANLRSFEDVLASKSVVDFKKDYGDKTNIPYHGHVAVDQGQFGNEGWMLGTGGLTILWRYLDVINTMGSRQFKVLAMCLKQYKWHPYERRWSRLSHIAAENAKAPQPDRSLVQSAHGIYPSTLQPKSGNIALGSETIGQWKQQWTSQGLVQDTIYNPAKEFKLVFKPVEWIVPAYVPTSKVAFMG</sequence>
<reference evidence="1 2" key="1">
    <citation type="submission" date="2020-08" db="EMBL/GenBank/DDBJ databases">
        <title>Genomic Encyclopedia of Type Strains, Phase IV (KMG-IV): sequencing the most valuable type-strain genomes for metagenomic binning, comparative biology and taxonomic classification.</title>
        <authorList>
            <person name="Goeker M."/>
        </authorList>
    </citation>
    <scope>NUCLEOTIDE SEQUENCE [LARGE SCALE GENOMIC DNA]</scope>
    <source>
        <strain evidence="1 2">DSM 26438</strain>
    </source>
</reference>
<gene>
    <name evidence="1" type="ORF">GGQ73_004219</name>
</gene>